<organism evidence="2 3">
    <name type="scientific">Marinobacter qingdaonensis</name>
    <dbReference type="NCBI Taxonomy" id="3108486"/>
    <lineage>
        <taxon>Bacteria</taxon>
        <taxon>Pseudomonadati</taxon>
        <taxon>Pseudomonadota</taxon>
        <taxon>Gammaproteobacteria</taxon>
        <taxon>Pseudomonadales</taxon>
        <taxon>Marinobacteraceae</taxon>
        <taxon>Marinobacter</taxon>
    </lineage>
</organism>
<keyword evidence="3" id="KW-1185">Reference proteome</keyword>
<proteinExistence type="predicted"/>
<dbReference type="Gene3D" id="3.90.550.10">
    <property type="entry name" value="Spore Coat Polysaccharide Biosynthesis Protein SpsA, Chain A"/>
    <property type="match status" value="1"/>
</dbReference>
<comment type="caution">
    <text evidence="2">The sequence shown here is derived from an EMBL/GenBank/DDBJ whole genome shotgun (WGS) entry which is preliminary data.</text>
</comment>
<dbReference type="GO" id="GO:0016757">
    <property type="term" value="F:glycosyltransferase activity"/>
    <property type="evidence" value="ECO:0007669"/>
    <property type="project" value="UniProtKB-KW"/>
</dbReference>
<dbReference type="EMBL" id="JAYDCJ010000003">
    <property type="protein sequence ID" value="MEA1081437.1"/>
    <property type="molecule type" value="Genomic_DNA"/>
</dbReference>
<protein>
    <submittedName>
        <fullName evidence="2">Glycosyltransferase family 2 protein</fullName>
        <ecNumber evidence="2">2.4.-.-</ecNumber>
    </submittedName>
</protein>
<sequence length="291" mass="33564">MENFLLTIVTCTFNRRDLLEVLFRSIVDQEQFGHSVKWLIIDDGSTDETGFLLHDLAERYPQCVDYLTIENGGKHRALNRAMSLVDTDWFMVVDSDDCLISGSLGIVLETIEKSGLDNVGMIAGLLRFKGSQKKKFSTPCNPCKFYDWVSLQGQFDFCPIFKTSVAKSILYPETPGEKYMAESWKYEEISKTHCTYFLNEELVCAEYLASGLSAKSKKIRISSPVSAMYVYFGQYMSDRRLGLKVRGAVNFWRFYCHALLRKKQCDHLKKPSRVWFFPGFFVFLYDSILGW</sequence>
<dbReference type="CDD" id="cd00761">
    <property type="entry name" value="Glyco_tranf_GTA_type"/>
    <property type="match status" value="1"/>
</dbReference>
<dbReference type="Proteomes" id="UP001305746">
    <property type="component" value="Unassembled WGS sequence"/>
</dbReference>
<evidence type="ECO:0000313" key="3">
    <source>
        <dbReference type="Proteomes" id="UP001305746"/>
    </source>
</evidence>
<dbReference type="InterPro" id="IPR001173">
    <property type="entry name" value="Glyco_trans_2-like"/>
</dbReference>
<evidence type="ECO:0000313" key="2">
    <source>
        <dbReference type="EMBL" id="MEA1081437.1"/>
    </source>
</evidence>
<dbReference type="PANTHER" id="PTHR22916">
    <property type="entry name" value="GLYCOSYLTRANSFERASE"/>
    <property type="match status" value="1"/>
</dbReference>
<dbReference type="EC" id="2.4.-.-" evidence="2"/>
<accession>A0ABU5P0H7</accession>
<dbReference type="PANTHER" id="PTHR22916:SF3">
    <property type="entry name" value="UDP-GLCNAC:BETAGAL BETA-1,3-N-ACETYLGLUCOSAMINYLTRANSFERASE-LIKE PROTEIN 1"/>
    <property type="match status" value="1"/>
</dbReference>
<feature type="domain" description="Glycosyltransferase 2-like" evidence="1">
    <location>
        <begin position="7"/>
        <end position="121"/>
    </location>
</feature>
<dbReference type="Pfam" id="PF00535">
    <property type="entry name" value="Glycos_transf_2"/>
    <property type="match status" value="1"/>
</dbReference>
<keyword evidence="2" id="KW-0328">Glycosyltransferase</keyword>
<dbReference type="InterPro" id="IPR029044">
    <property type="entry name" value="Nucleotide-diphossugar_trans"/>
</dbReference>
<dbReference type="SUPFAM" id="SSF53448">
    <property type="entry name" value="Nucleotide-diphospho-sugar transferases"/>
    <property type="match status" value="1"/>
</dbReference>
<reference evidence="2 3" key="1">
    <citation type="submission" date="2023-12" db="EMBL/GenBank/DDBJ databases">
        <title>Marinobacter qingdaonensis sp. nov., isolated from the intertidal sediment of Qingdao, PR China.</title>
        <authorList>
            <person name="Li Y."/>
        </authorList>
    </citation>
    <scope>NUCLEOTIDE SEQUENCE [LARGE SCALE GENOMIC DNA]</scope>
    <source>
        <strain evidence="2 3">ASW11-75</strain>
    </source>
</reference>
<keyword evidence="2" id="KW-0808">Transferase</keyword>
<gene>
    <name evidence="2" type="ORF">U5822_12195</name>
</gene>
<dbReference type="RefSeq" id="WP_322855895.1">
    <property type="nucleotide sequence ID" value="NZ_JAYDCJ010000003.1"/>
</dbReference>
<name>A0ABU5P0H7_9GAMM</name>
<evidence type="ECO:0000259" key="1">
    <source>
        <dbReference type="Pfam" id="PF00535"/>
    </source>
</evidence>